<protein>
    <submittedName>
        <fullName evidence="1">Uncharacterized protein</fullName>
    </submittedName>
</protein>
<dbReference type="AlphaFoldDB" id="A0A2Z7C1R7"/>
<gene>
    <name evidence="1" type="ORF">F511_21113</name>
</gene>
<keyword evidence="2" id="KW-1185">Reference proteome</keyword>
<dbReference type="EMBL" id="KQ999854">
    <property type="protein sequence ID" value="KZV40855.1"/>
    <property type="molecule type" value="Genomic_DNA"/>
</dbReference>
<evidence type="ECO:0000313" key="2">
    <source>
        <dbReference type="Proteomes" id="UP000250235"/>
    </source>
</evidence>
<reference evidence="1 2" key="1">
    <citation type="journal article" date="2015" name="Proc. Natl. Acad. Sci. U.S.A.">
        <title>The resurrection genome of Boea hygrometrica: A blueprint for survival of dehydration.</title>
        <authorList>
            <person name="Xiao L."/>
            <person name="Yang G."/>
            <person name="Zhang L."/>
            <person name="Yang X."/>
            <person name="Zhao S."/>
            <person name="Ji Z."/>
            <person name="Zhou Q."/>
            <person name="Hu M."/>
            <person name="Wang Y."/>
            <person name="Chen M."/>
            <person name="Xu Y."/>
            <person name="Jin H."/>
            <person name="Xiao X."/>
            <person name="Hu G."/>
            <person name="Bao F."/>
            <person name="Hu Y."/>
            <person name="Wan P."/>
            <person name="Li L."/>
            <person name="Deng X."/>
            <person name="Kuang T."/>
            <person name="Xiang C."/>
            <person name="Zhu J.K."/>
            <person name="Oliver M.J."/>
            <person name="He Y."/>
        </authorList>
    </citation>
    <scope>NUCLEOTIDE SEQUENCE [LARGE SCALE GENOMIC DNA]</scope>
    <source>
        <strain evidence="2">cv. XS01</strain>
    </source>
</reference>
<dbReference type="Proteomes" id="UP000250235">
    <property type="component" value="Unassembled WGS sequence"/>
</dbReference>
<accession>A0A2Z7C1R7</accession>
<organism evidence="1 2">
    <name type="scientific">Dorcoceras hygrometricum</name>
    <dbReference type="NCBI Taxonomy" id="472368"/>
    <lineage>
        <taxon>Eukaryota</taxon>
        <taxon>Viridiplantae</taxon>
        <taxon>Streptophyta</taxon>
        <taxon>Embryophyta</taxon>
        <taxon>Tracheophyta</taxon>
        <taxon>Spermatophyta</taxon>
        <taxon>Magnoliopsida</taxon>
        <taxon>eudicotyledons</taxon>
        <taxon>Gunneridae</taxon>
        <taxon>Pentapetalae</taxon>
        <taxon>asterids</taxon>
        <taxon>lamiids</taxon>
        <taxon>Lamiales</taxon>
        <taxon>Gesneriaceae</taxon>
        <taxon>Didymocarpoideae</taxon>
        <taxon>Trichosporeae</taxon>
        <taxon>Loxocarpinae</taxon>
        <taxon>Dorcoceras</taxon>
    </lineage>
</organism>
<sequence length="77" mass="8491">MLKSFLQSRSLLSSALSPVVHSAVLLKIKMSFIAVNLPDFSDRLSIKSQYKDISVKGSKVSDLRMYGTEDPVTQEGT</sequence>
<evidence type="ECO:0000313" key="1">
    <source>
        <dbReference type="EMBL" id="KZV40855.1"/>
    </source>
</evidence>
<name>A0A2Z7C1R7_9LAMI</name>
<proteinExistence type="predicted"/>